<dbReference type="GO" id="GO:0005886">
    <property type="term" value="C:plasma membrane"/>
    <property type="evidence" value="ECO:0007669"/>
    <property type="project" value="UniProtKB-SubCell"/>
</dbReference>
<keyword evidence="2" id="KW-0472">Membrane</keyword>
<organism evidence="3 4">
    <name type="scientific">Qipengyuania atrilutea</name>
    <dbReference type="NCBI Taxonomy" id="2744473"/>
    <lineage>
        <taxon>Bacteria</taxon>
        <taxon>Pseudomonadati</taxon>
        <taxon>Pseudomonadota</taxon>
        <taxon>Alphaproteobacteria</taxon>
        <taxon>Sphingomonadales</taxon>
        <taxon>Erythrobacteraceae</taxon>
        <taxon>Qipengyuania</taxon>
    </lineage>
</organism>
<keyword evidence="2" id="KW-0564">Palmitate</keyword>
<keyword evidence="2" id="KW-0812">Transmembrane</keyword>
<dbReference type="Gene3D" id="1.20.1600.10">
    <property type="entry name" value="Outer membrane efflux proteins (OEP)"/>
    <property type="match status" value="1"/>
</dbReference>
<dbReference type="PROSITE" id="PS51257">
    <property type="entry name" value="PROKAR_LIPOPROTEIN"/>
    <property type="match status" value="1"/>
</dbReference>
<dbReference type="InterPro" id="IPR003423">
    <property type="entry name" value="OMP_efflux"/>
</dbReference>
<dbReference type="Pfam" id="PF02321">
    <property type="entry name" value="OEP"/>
    <property type="match status" value="2"/>
</dbReference>
<feature type="chain" id="PRO_5033102095" evidence="2">
    <location>
        <begin position="19"/>
        <end position="470"/>
    </location>
</feature>
<evidence type="ECO:0000313" key="3">
    <source>
        <dbReference type="EMBL" id="NVD45303.1"/>
    </source>
</evidence>
<protein>
    <submittedName>
        <fullName evidence="3">Efflux transporter outer membrane subunit</fullName>
    </submittedName>
</protein>
<feature type="signal peptide" evidence="2">
    <location>
        <begin position="1"/>
        <end position="18"/>
    </location>
</feature>
<dbReference type="InterPro" id="IPR010131">
    <property type="entry name" value="MdtP/NodT-like"/>
</dbReference>
<comment type="subcellular location">
    <subcellularLocation>
        <location evidence="2">Cell membrane</location>
        <topology evidence="2">Lipid-anchor</topology>
    </subcellularLocation>
</comment>
<reference evidence="3 4" key="1">
    <citation type="submission" date="2020-06" db="EMBL/GenBank/DDBJ databases">
        <title>Altererythrobacter sp. HHU K3-1.</title>
        <authorList>
            <person name="Zhang D."/>
            <person name="Xue H."/>
        </authorList>
    </citation>
    <scope>NUCLEOTIDE SEQUENCE [LARGE SCALE GENOMIC DNA]</scope>
    <source>
        <strain evidence="3 4">HHU K3-1</strain>
    </source>
</reference>
<evidence type="ECO:0000256" key="2">
    <source>
        <dbReference type="RuleBase" id="RU362097"/>
    </source>
</evidence>
<sequence length="470" mass="48889">MRRPFLLASALAVSGCVAGPPPEIGASLPVLPNSFAFAPDTATSASLAALLPLGDPAYASLSTLAVQQAPTLSQAAARIEIARANAARAGVDRLPILSGDASITATRTNPHQFGTALPPGIAIDTERVRYGANVVASWDPDLFGRLRNREDAAQARLDAATFEAVGVRNAFFAEIATSVIDWRTLEARRAALEEDTAAADELARLAGVRERAGIAPGFDRVRAESAARASRSRIEALASERARIAGRLTTLTGVPAQTVLSLLAEPADPLAAPPPPLAMPSDLLTNRPDVLAAEANLRAEDAELAATAARRFPQLTLSAALGLLAFDLGGLFDADAIVGSAGPSLLAPLLDFGRIEAEIEGAAAEKRLAFAQYRDAVFSGLGDAETGYGLIAAADRELTAAEGEAASQDRAARLADTRYRAGLADFLTVLEARRAADGSAERAAAARGRALRARVFLWRALGGDPVRGLE</sequence>
<evidence type="ECO:0000313" key="4">
    <source>
        <dbReference type="Proteomes" id="UP000561438"/>
    </source>
</evidence>
<accession>A0A850H649</accession>
<dbReference type="NCBIfam" id="TIGR01845">
    <property type="entry name" value="outer_NodT"/>
    <property type="match status" value="1"/>
</dbReference>
<comment type="caution">
    <text evidence="3">The sequence shown here is derived from an EMBL/GenBank/DDBJ whole genome shotgun (WGS) entry which is preliminary data.</text>
</comment>
<keyword evidence="4" id="KW-1185">Reference proteome</keyword>
<keyword evidence="2" id="KW-1134">Transmembrane beta strand</keyword>
<keyword evidence="2" id="KW-0449">Lipoprotein</keyword>
<proteinExistence type="inferred from homology"/>
<dbReference type="Gene3D" id="2.20.200.10">
    <property type="entry name" value="Outer membrane efflux proteins (OEP)"/>
    <property type="match status" value="1"/>
</dbReference>
<comment type="similarity">
    <text evidence="1 2">Belongs to the outer membrane factor (OMF) (TC 1.B.17) family.</text>
</comment>
<dbReference type="SUPFAM" id="SSF56954">
    <property type="entry name" value="Outer membrane efflux proteins (OEP)"/>
    <property type="match status" value="1"/>
</dbReference>
<dbReference type="AlphaFoldDB" id="A0A850H649"/>
<dbReference type="EMBL" id="JABWGV010000003">
    <property type="protein sequence ID" value="NVD45303.1"/>
    <property type="molecule type" value="Genomic_DNA"/>
</dbReference>
<dbReference type="GO" id="GO:0015562">
    <property type="term" value="F:efflux transmembrane transporter activity"/>
    <property type="evidence" value="ECO:0007669"/>
    <property type="project" value="InterPro"/>
</dbReference>
<gene>
    <name evidence="3" type="ORF">HUV48_09780</name>
</gene>
<evidence type="ECO:0000256" key="1">
    <source>
        <dbReference type="ARBA" id="ARBA00007613"/>
    </source>
</evidence>
<dbReference type="PANTHER" id="PTHR30203">
    <property type="entry name" value="OUTER MEMBRANE CATION EFFLUX PROTEIN"/>
    <property type="match status" value="1"/>
</dbReference>
<keyword evidence="2" id="KW-0732">Signal</keyword>
<dbReference type="Proteomes" id="UP000561438">
    <property type="component" value="Unassembled WGS sequence"/>
</dbReference>
<name>A0A850H649_9SPHN</name>